<evidence type="ECO:0000313" key="4">
    <source>
        <dbReference type="Proteomes" id="UP000323067"/>
    </source>
</evidence>
<dbReference type="VEuPathDB" id="FungiDB:CCM_02515"/>
<keyword evidence="2" id="KW-0472">Membrane</keyword>
<evidence type="ECO:0000313" key="3">
    <source>
        <dbReference type="EMBL" id="ATY60034.1"/>
    </source>
</evidence>
<name>A0A2H4SAA1_CORMI</name>
<organism evidence="3 4">
    <name type="scientific">Cordyceps militaris</name>
    <name type="common">Caterpillar fungus</name>
    <name type="synonym">Clavaria militaris</name>
    <dbReference type="NCBI Taxonomy" id="73501"/>
    <lineage>
        <taxon>Eukaryota</taxon>
        <taxon>Fungi</taxon>
        <taxon>Dikarya</taxon>
        <taxon>Ascomycota</taxon>
        <taxon>Pezizomycotina</taxon>
        <taxon>Sordariomycetes</taxon>
        <taxon>Hypocreomycetidae</taxon>
        <taxon>Hypocreales</taxon>
        <taxon>Cordycipitaceae</taxon>
        <taxon>Cordyceps</taxon>
    </lineage>
</organism>
<evidence type="ECO:0000256" key="2">
    <source>
        <dbReference type="SAM" id="Phobius"/>
    </source>
</evidence>
<reference evidence="3 4" key="1">
    <citation type="journal article" date="2017" name="BMC Genomics">
        <title>Chromosome level assembly and secondary metabolite potential of the parasitic fungus Cordyceps militaris.</title>
        <authorList>
            <person name="Kramer G.J."/>
            <person name="Nodwell J.R."/>
        </authorList>
    </citation>
    <scope>NUCLEOTIDE SEQUENCE [LARGE SCALE GENOMIC DNA]</scope>
    <source>
        <strain evidence="3 4">ATCC 34164</strain>
    </source>
</reference>
<dbReference type="EMBL" id="CP023323">
    <property type="protein sequence ID" value="ATY60034.1"/>
    <property type="molecule type" value="Genomic_DNA"/>
</dbReference>
<feature type="compositionally biased region" description="Polar residues" evidence="1">
    <location>
        <begin position="24"/>
        <end position="41"/>
    </location>
</feature>
<dbReference type="AlphaFoldDB" id="A0A2H4SAA1"/>
<proteinExistence type="predicted"/>
<protein>
    <submittedName>
        <fullName evidence="3">Uncharacterized protein</fullName>
    </submittedName>
</protein>
<feature type="region of interest" description="Disordered" evidence="1">
    <location>
        <begin position="1"/>
        <end position="83"/>
    </location>
</feature>
<evidence type="ECO:0000256" key="1">
    <source>
        <dbReference type="SAM" id="MobiDB-lite"/>
    </source>
</evidence>
<dbReference type="Proteomes" id="UP000323067">
    <property type="component" value="Chromosome vi"/>
</dbReference>
<gene>
    <name evidence="3" type="ORF">A9K55_006405</name>
</gene>
<keyword evidence="2" id="KW-1133">Transmembrane helix</keyword>
<dbReference type="VEuPathDB" id="FungiDB:A9K55_006405"/>
<feature type="transmembrane region" description="Helical" evidence="2">
    <location>
        <begin position="162"/>
        <end position="186"/>
    </location>
</feature>
<sequence>MRRDRRKAPPPPLQLRSSALVVPSQRTSPSTLKPQTPSPSRLSPVLTSPLPVKHSPLSPVSPARQVLSPGTVSAATTPTSTPRHVGLSLVTRTLKPPTVTAIPLTVTATPPTVTATPPTVTTTATQKIPVSLQPSLSTTQSSSVVPSASSTTAPGRVIPPTAIGFVAGVSGVAGALLGVGLFFVFWKRRRAAAGTRRDAGDAN</sequence>
<keyword evidence="2" id="KW-0812">Transmembrane</keyword>
<feature type="compositionally biased region" description="Low complexity" evidence="1">
    <location>
        <begin position="68"/>
        <end position="82"/>
    </location>
</feature>
<accession>A0A2H4SAA1</accession>